<gene>
    <name evidence="1" type="ORF">K3G42_023486</name>
</gene>
<name>A0ACB8F4H1_9SAUR</name>
<comment type="caution">
    <text evidence="1">The sequence shown here is derived from an EMBL/GenBank/DDBJ whole genome shotgun (WGS) entry which is preliminary data.</text>
</comment>
<protein>
    <submittedName>
        <fullName evidence="1">Uncharacterized protein</fullName>
    </submittedName>
</protein>
<dbReference type="EMBL" id="CM037618">
    <property type="protein sequence ID" value="KAH8000235.1"/>
    <property type="molecule type" value="Genomic_DNA"/>
</dbReference>
<keyword evidence="2" id="KW-1185">Reference proteome</keyword>
<reference evidence="1" key="1">
    <citation type="submission" date="2021-08" db="EMBL/GenBank/DDBJ databases">
        <title>The first chromosome-level gecko genome reveals the dynamic sex chromosomes of Neotropical dwarf geckos (Sphaerodactylidae: Sphaerodactylus).</title>
        <authorList>
            <person name="Pinto B.J."/>
            <person name="Keating S.E."/>
            <person name="Gamble T."/>
        </authorList>
    </citation>
    <scope>NUCLEOTIDE SEQUENCE</scope>
    <source>
        <strain evidence="1">TG3544</strain>
    </source>
</reference>
<organism evidence="1 2">
    <name type="scientific">Sphaerodactylus townsendi</name>
    <dbReference type="NCBI Taxonomy" id="933632"/>
    <lineage>
        <taxon>Eukaryota</taxon>
        <taxon>Metazoa</taxon>
        <taxon>Chordata</taxon>
        <taxon>Craniata</taxon>
        <taxon>Vertebrata</taxon>
        <taxon>Euteleostomi</taxon>
        <taxon>Lepidosauria</taxon>
        <taxon>Squamata</taxon>
        <taxon>Bifurcata</taxon>
        <taxon>Gekkota</taxon>
        <taxon>Sphaerodactylidae</taxon>
        <taxon>Sphaerodactylus</taxon>
    </lineage>
</organism>
<evidence type="ECO:0000313" key="1">
    <source>
        <dbReference type="EMBL" id="KAH8000235.1"/>
    </source>
</evidence>
<evidence type="ECO:0000313" key="2">
    <source>
        <dbReference type="Proteomes" id="UP000827872"/>
    </source>
</evidence>
<sequence length="111" mass="12448">MHIETLQLGLPLEVDMLTHIPRYISEKALVLMLKKQYSVDIRFSAKHLYKVKFSFSKPKCVCVCVCMQIFNAVIQGSQSFSACGQIWNSDTHGGQKSKMITAEGGARHSVQ</sequence>
<proteinExistence type="predicted"/>
<dbReference type="Proteomes" id="UP000827872">
    <property type="component" value="Linkage Group LG05"/>
</dbReference>
<accession>A0ACB8F4H1</accession>